<dbReference type="VEuPathDB" id="TriTrypDB:BSAL_09675"/>
<gene>
    <name evidence="1" type="ORF">BSAL_09675</name>
</gene>
<dbReference type="InterPro" id="IPR002737">
    <property type="entry name" value="MEMO1_fam"/>
</dbReference>
<name>A0A0S4JAT3_BODSA</name>
<dbReference type="OrthoDB" id="5594439at2759"/>
<evidence type="ECO:0000313" key="2">
    <source>
        <dbReference type="Proteomes" id="UP000051952"/>
    </source>
</evidence>
<dbReference type="Gene3D" id="3.40.830.10">
    <property type="entry name" value="LigB-like"/>
    <property type="match status" value="1"/>
</dbReference>
<sequence>MPHKPKLTKLNSKGMSYIRRPMHAGSEAGQGWYPGDSSILERLLLAFKSKHDVAARFRDRWERVCAVSPTASPSGRRRVVGLIGPHSGLQYSGPSNAVAYHQLASYLSSDQGQQVRRIIMMGPSHRKFFEGLELSAAS</sequence>
<evidence type="ECO:0000313" key="1">
    <source>
        <dbReference type="EMBL" id="CUG87346.1"/>
    </source>
</evidence>
<dbReference type="EMBL" id="CYKH01001500">
    <property type="protein sequence ID" value="CUG87346.1"/>
    <property type="molecule type" value="Genomic_DNA"/>
</dbReference>
<dbReference type="NCBIfam" id="TIGR04336">
    <property type="entry name" value="AmmeMemoSam_B"/>
    <property type="match status" value="1"/>
</dbReference>
<dbReference type="Pfam" id="PF01875">
    <property type="entry name" value="Memo"/>
    <property type="match status" value="1"/>
</dbReference>
<proteinExistence type="predicted"/>
<reference evidence="2" key="1">
    <citation type="submission" date="2015-09" db="EMBL/GenBank/DDBJ databases">
        <authorList>
            <consortium name="Pathogen Informatics"/>
        </authorList>
    </citation>
    <scope>NUCLEOTIDE SEQUENCE [LARGE SCALE GENOMIC DNA]</scope>
    <source>
        <strain evidence="2">Lake Konstanz</strain>
    </source>
</reference>
<organism evidence="1 2">
    <name type="scientific">Bodo saltans</name>
    <name type="common">Flagellated protozoan</name>
    <dbReference type="NCBI Taxonomy" id="75058"/>
    <lineage>
        <taxon>Eukaryota</taxon>
        <taxon>Discoba</taxon>
        <taxon>Euglenozoa</taxon>
        <taxon>Kinetoplastea</taxon>
        <taxon>Metakinetoplastina</taxon>
        <taxon>Eubodonida</taxon>
        <taxon>Bodonidae</taxon>
        <taxon>Bodo</taxon>
    </lineage>
</organism>
<keyword evidence="2" id="KW-1185">Reference proteome</keyword>
<evidence type="ECO:0008006" key="3">
    <source>
        <dbReference type="Google" id="ProtNLM"/>
    </source>
</evidence>
<dbReference type="AlphaFoldDB" id="A0A0S4JAT3"/>
<protein>
    <recommendedName>
        <fullName evidence="3">AmmeMemoRadiSam system protein B</fullName>
    </recommendedName>
</protein>
<accession>A0A0S4JAT3</accession>
<dbReference type="Proteomes" id="UP000051952">
    <property type="component" value="Unassembled WGS sequence"/>
</dbReference>